<keyword evidence="13" id="KW-1185">Reference proteome</keyword>
<dbReference type="Gene3D" id="1.10.510.10">
    <property type="entry name" value="Transferase(Phosphotransferase) domain 1"/>
    <property type="match status" value="2"/>
</dbReference>
<feature type="domain" description="Protein kinase" evidence="11">
    <location>
        <begin position="43"/>
        <end position="283"/>
    </location>
</feature>
<evidence type="ECO:0000256" key="7">
    <source>
        <dbReference type="ARBA" id="ARBA00022840"/>
    </source>
</evidence>
<comment type="similarity">
    <text evidence="1">Belongs to the protein kinase superfamily. STE Ser/Thr protein kinase family. STE20 subfamily.</text>
</comment>
<evidence type="ECO:0000259" key="11">
    <source>
        <dbReference type="PROSITE" id="PS50011"/>
    </source>
</evidence>
<evidence type="ECO:0000256" key="2">
    <source>
        <dbReference type="ARBA" id="ARBA00012513"/>
    </source>
</evidence>
<proteinExistence type="inferred from homology"/>
<keyword evidence="5 10" id="KW-0547">Nucleotide-binding</keyword>
<dbReference type="EC" id="2.7.11.1" evidence="2"/>
<gene>
    <name evidence="12" type="primary">g6687</name>
    <name evidence="12" type="ORF">EsDP_00006687</name>
</gene>
<dbReference type="PANTHER" id="PTHR48012:SF10">
    <property type="entry name" value="FI20177P1"/>
    <property type="match status" value="1"/>
</dbReference>
<accession>A0ABQ0CYB8</accession>
<evidence type="ECO:0000256" key="3">
    <source>
        <dbReference type="ARBA" id="ARBA00022527"/>
    </source>
</evidence>
<dbReference type="InterPro" id="IPR011009">
    <property type="entry name" value="Kinase-like_dom_sf"/>
</dbReference>
<sequence>MASLGDAATHHSATRQNAIEDANKMQASVLSECAASGKEPPPYQFSELIGKGSFGRVYEARHPPSGKLVAIKVINIEIGDAESGTNTLGDILKEIETLKLLGDTGAKNISTVLDALLLGHRVWMITEYCAGGSVSTLMRPKGHLPEQWIIPISTGPTSRASFIETSSAPTFSSRRREACGCATLAWLPSSRPSLTSGALSRGPFTGWRLNSSTPPCNYGTEVDIWAFGSMAFVVASGLPPNAGFRDINRFGTYLKCHRPKLQGEEYSAGLRDLIGYCVVEDPA</sequence>
<dbReference type="InterPro" id="IPR017441">
    <property type="entry name" value="Protein_kinase_ATP_BS"/>
</dbReference>
<evidence type="ECO:0000256" key="10">
    <source>
        <dbReference type="PROSITE-ProRule" id="PRU10141"/>
    </source>
</evidence>
<dbReference type="PROSITE" id="PS00107">
    <property type="entry name" value="PROTEIN_KINASE_ATP"/>
    <property type="match status" value="1"/>
</dbReference>
<dbReference type="PANTHER" id="PTHR48012">
    <property type="entry name" value="STERILE20-LIKE KINASE, ISOFORM B-RELATED"/>
    <property type="match status" value="1"/>
</dbReference>
<evidence type="ECO:0000256" key="5">
    <source>
        <dbReference type="ARBA" id="ARBA00022741"/>
    </source>
</evidence>
<dbReference type="Proteomes" id="UP001562357">
    <property type="component" value="Unassembled WGS sequence"/>
</dbReference>
<keyword evidence="4" id="KW-0808">Transferase</keyword>
<comment type="catalytic activity">
    <reaction evidence="9">
        <text>L-seryl-[protein] + ATP = O-phospho-L-seryl-[protein] + ADP + H(+)</text>
        <dbReference type="Rhea" id="RHEA:17989"/>
        <dbReference type="Rhea" id="RHEA-COMP:9863"/>
        <dbReference type="Rhea" id="RHEA-COMP:11604"/>
        <dbReference type="ChEBI" id="CHEBI:15378"/>
        <dbReference type="ChEBI" id="CHEBI:29999"/>
        <dbReference type="ChEBI" id="CHEBI:30616"/>
        <dbReference type="ChEBI" id="CHEBI:83421"/>
        <dbReference type="ChEBI" id="CHEBI:456216"/>
        <dbReference type="EC" id="2.7.11.1"/>
    </reaction>
</comment>
<organism evidence="12 13">
    <name type="scientific">Epichloe bromicola</name>
    <dbReference type="NCBI Taxonomy" id="79588"/>
    <lineage>
        <taxon>Eukaryota</taxon>
        <taxon>Fungi</taxon>
        <taxon>Dikarya</taxon>
        <taxon>Ascomycota</taxon>
        <taxon>Pezizomycotina</taxon>
        <taxon>Sordariomycetes</taxon>
        <taxon>Hypocreomycetidae</taxon>
        <taxon>Hypocreales</taxon>
        <taxon>Clavicipitaceae</taxon>
        <taxon>Epichloe</taxon>
    </lineage>
</organism>
<feature type="binding site" evidence="10">
    <location>
        <position position="72"/>
    </location>
    <ligand>
        <name>ATP</name>
        <dbReference type="ChEBI" id="CHEBI:30616"/>
    </ligand>
</feature>
<keyword evidence="3" id="KW-0723">Serine/threonine-protein kinase</keyword>
<evidence type="ECO:0000256" key="1">
    <source>
        <dbReference type="ARBA" id="ARBA00008874"/>
    </source>
</evidence>
<name>A0ABQ0CYB8_9HYPO</name>
<keyword evidence="6" id="KW-0418">Kinase</keyword>
<dbReference type="InterPro" id="IPR000719">
    <property type="entry name" value="Prot_kinase_dom"/>
</dbReference>
<evidence type="ECO:0000256" key="4">
    <source>
        <dbReference type="ARBA" id="ARBA00022679"/>
    </source>
</evidence>
<evidence type="ECO:0000256" key="9">
    <source>
        <dbReference type="ARBA" id="ARBA00048679"/>
    </source>
</evidence>
<dbReference type="SUPFAM" id="SSF56112">
    <property type="entry name" value="Protein kinase-like (PK-like)"/>
    <property type="match status" value="1"/>
</dbReference>
<evidence type="ECO:0000313" key="12">
    <source>
        <dbReference type="EMBL" id="GAB0138452.1"/>
    </source>
</evidence>
<evidence type="ECO:0000256" key="8">
    <source>
        <dbReference type="ARBA" id="ARBA00047899"/>
    </source>
</evidence>
<evidence type="ECO:0000313" key="13">
    <source>
        <dbReference type="Proteomes" id="UP001562357"/>
    </source>
</evidence>
<evidence type="ECO:0000256" key="6">
    <source>
        <dbReference type="ARBA" id="ARBA00022777"/>
    </source>
</evidence>
<protein>
    <recommendedName>
        <fullName evidence="2">non-specific serine/threonine protein kinase</fullName>
        <ecNumber evidence="2">2.7.11.1</ecNumber>
    </recommendedName>
</protein>
<comment type="catalytic activity">
    <reaction evidence="8">
        <text>L-threonyl-[protein] + ATP = O-phospho-L-threonyl-[protein] + ADP + H(+)</text>
        <dbReference type="Rhea" id="RHEA:46608"/>
        <dbReference type="Rhea" id="RHEA-COMP:11060"/>
        <dbReference type="Rhea" id="RHEA-COMP:11605"/>
        <dbReference type="ChEBI" id="CHEBI:15378"/>
        <dbReference type="ChEBI" id="CHEBI:30013"/>
        <dbReference type="ChEBI" id="CHEBI:30616"/>
        <dbReference type="ChEBI" id="CHEBI:61977"/>
        <dbReference type="ChEBI" id="CHEBI:456216"/>
        <dbReference type="EC" id="2.7.11.1"/>
    </reaction>
</comment>
<dbReference type="InterPro" id="IPR050629">
    <property type="entry name" value="STE20/SPS1-PAK"/>
</dbReference>
<dbReference type="Pfam" id="PF00069">
    <property type="entry name" value="Pkinase"/>
    <property type="match status" value="1"/>
</dbReference>
<dbReference type="EMBL" id="BAAFGZ010000418">
    <property type="protein sequence ID" value="GAB0138452.1"/>
    <property type="molecule type" value="Genomic_DNA"/>
</dbReference>
<keyword evidence="7 10" id="KW-0067">ATP-binding</keyword>
<reference evidence="13" key="1">
    <citation type="submission" date="2024-06" db="EMBL/GenBank/DDBJ databases">
        <title>Draft Genome Sequences of Epichloe bromicola Strains Isolated from Elymus ciliaris.</title>
        <authorList>
            <consortium name="Epichloe bromicola genome sequencing consortium"/>
            <person name="Miura A."/>
            <person name="Imano S."/>
            <person name="Ashida A."/>
            <person name="Sato I."/>
            <person name="Chiba S."/>
            <person name="Tanaka A."/>
            <person name="Camagna M."/>
            <person name="Takemoto D."/>
        </authorList>
    </citation>
    <scope>NUCLEOTIDE SEQUENCE [LARGE SCALE GENOMIC DNA]</scope>
    <source>
        <strain evidence="13">DP</strain>
    </source>
</reference>
<dbReference type="PROSITE" id="PS50011">
    <property type="entry name" value="PROTEIN_KINASE_DOM"/>
    <property type="match status" value="1"/>
</dbReference>
<comment type="caution">
    <text evidence="12">The sequence shown here is derived from an EMBL/GenBank/DDBJ whole genome shotgun (WGS) entry which is preliminary data.</text>
</comment>